<feature type="compositionally biased region" description="Basic and acidic residues" evidence="2">
    <location>
        <begin position="438"/>
        <end position="448"/>
    </location>
</feature>
<evidence type="ECO:0000256" key="1">
    <source>
        <dbReference type="SAM" id="Coils"/>
    </source>
</evidence>
<proteinExistence type="predicted"/>
<dbReference type="EMBL" id="BKCJ010003731">
    <property type="protein sequence ID" value="GEU56837.1"/>
    <property type="molecule type" value="Genomic_DNA"/>
</dbReference>
<feature type="region of interest" description="Disordered" evidence="2">
    <location>
        <begin position="408"/>
        <end position="450"/>
    </location>
</feature>
<evidence type="ECO:0000313" key="4">
    <source>
        <dbReference type="EMBL" id="GEU56837.1"/>
    </source>
</evidence>
<dbReference type="Pfam" id="PF07727">
    <property type="entry name" value="RVT_2"/>
    <property type="match status" value="2"/>
</dbReference>
<dbReference type="SUPFAM" id="SSF56672">
    <property type="entry name" value="DNA/RNA polymerases"/>
    <property type="match status" value="1"/>
</dbReference>
<gene>
    <name evidence="4" type="ORF">Tci_028815</name>
</gene>
<dbReference type="InterPro" id="IPR013103">
    <property type="entry name" value="RVT_2"/>
</dbReference>
<feature type="domain" description="Reverse transcriptase Ty1/copia-type" evidence="3">
    <location>
        <begin position="93"/>
        <end position="154"/>
    </location>
</feature>
<comment type="caution">
    <text evidence="4">The sequence shown here is derived from an EMBL/GenBank/DDBJ whole genome shotgun (WGS) entry which is preliminary data.</text>
</comment>
<dbReference type="InterPro" id="IPR043502">
    <property type="entry name" value="DNA/RNA_pol_sf"/>
</dbReference>
<feature type="coiled-coil region" evidence="1">
    <location>
        <begin position="557"/>
        <end position="620"/>
    </location>
</feature>
<reference evidence="4" key="1">
    <citation type="journal article" date="2019" name="Sci. Rep.">
        <title>Draft genome of Tanacetum cinerariifolium, the natural source of mosquito coil.</title>
        <authorList>
            <person name="Yamashiro T."/>
            <person name="Shiraishi A."/>
            <person name="Satake H."/>
            <person name="Nakayama K."/>
        </authorList>
    </citation>
    <scope>NUCLEOTIDE SEQUENCE</scope>
</reference>
<keyword evidence="1" id="KW-0175">Coiled coil</keyword>
<feature type="compositionally biased region" description="Basic and acidic residues" evidence="2">
    <location>
        <begin position="408"/>
        <end position="420"/>
    </location>
</feature>
<accession>A0A6L2L7K2</accession>
<evidence type="ECO:0000256" key="2">
    <source>
        <dbReference type="SAM" id="MobiDB-lite"/>
    </source>
</evidence>
<feature type="domain" description="Reverse transcriptase Ty1/copia-type" evidence="3">
    <location>
        <begin position="159"/>
        <end position="242"/>
    </location>
</feature>
<evidence type="ECO:0000259" key="3">
    <source>
        <dbReference type="Pfam" id="PF07727"/>
    </source>
</evidence>
<dbReference type="AlphaFoldDB" id="A0A6L2L7K2"/>
<organism evidence="4">
    <name type="scientific">Tanacetum cinerariifolium</name>
    <name type="common">Dalmatian daisy</name>
    <name type="synonym">Chrysanthemum cinerariifolium</name>
    <dbReference type="NCBI Taxonomy" id="118510"/>
    <lineage>
        <taxon>Eukaryota</taxon>
        <taxon>Viridiplantae</taxon>
        <taxon>Streptophyta</taxon>
        <taxon>Embryophyta</taxon>
        <taxon>Tracheophyta</taxon>
        <taxon>Spermatophyta</taxon>
        <taxon>Magnoliopsida</taxon>
        <taxon>eudicotyledons</taxon>
        <taxon>Gunneridae</taxon>
        <taxon>Pentapetalae</taxon>
        <taxon>asterids</taxon>
        <taxon>campanulids</taxon>
        <taxon>Asterales</taxon>
        <taxon>Asteraceae</taxon>
        <taxon>Asteroideae</taxon>
        <taxon>Anthemideae</taxon>
        <taxon>Anthemidinae</taxon>
        <taxon>Tanacetum</taxon>
    </lineage>
</organism>
<protein>
    <recommendedName>
        <fullName evidence="3">Reverse transcriptase Ty1/copia-type domain-containing protein</fullName>
    </recommendedName>
</protein>
<sequence length="658" mass="74466">METSIPVSPTPTFRIHKDHPKSQIIGPIDTPVQTRYKSKDMEEQSFIVTIHQKANPELLQFCLFSCFLSQEEPKKIFDAHKDPSWVEAMQEELLQFKIQNVWVLVDLYQIDVKSAFLYGTIDEEPLGFQDPEFPKRVYRVEKAMYGLYQAPRALKHKGEFLLVQVYVDDIIFGSSNPQLCREFEALMHDKFQMSAMGELTFFLGLQVLEKKDGIFLSQDKYVGDILKKFGYFDVRLANTPMDKENPWRKDGPGKDVELHIYRSMIGSLMYLTTSRPDIMFTTIVATSTTDAEYVAAASGCGQVLWIKKSDAGLWMSLYLFQEMTDTEIPTVSSLDARQDRENIAKTFAMSHESSPRVPSLDADEGSMQQRLHELMELCTSLQRQQSQMADKIKDQDIKISGLKARVKSLEDKEKRRKEPIQEDAPITGGIIDIGEELGADKSTEKGSNDTEEMVNVLSSMQAANILSSGGATTASVSPADVFLTAGVPTVSGSFPTISAIFTTASVVTPYTRRLRGITIGSLWPMRIPIISAKDKGKKKVTKTEVPKKKKLQEQIDAQVAREMEEEFARENQRLSEQVVRDSKIARIHVEEELKLMIEGLDRSNEVIAKHLSEYEQAEANLSVKEKIELISELVKYQDHLAEILKYQAQQSKPSSKKE</sequence>
<name>A0A6L2L7K2_TANCI</name>